<evidence type="ECO:0000313" key="3">
    <source>
        <dbReference type="EMBL" id="MCL6742058.1"/>
    </source>
</evidence>
<comment type="caution">
    <text evidence="3">The sequence shown here is derived from an EMBL/GenBank/DDBJ whole genome shotgun (WGS) entry which is preliminary data.</text>
</comment>
<feature type="region of interest" description="Disordered" evidence="1">
    <location>
        <begin position="1"/>
        <end position="22"/>
    </location>
</feature>
<evidence type="ECO:0000256" key="2">
    <source>
        <dbReference type="SAM" id="Phobius"/>
    </source>
</evidence>
<keyword evidence="2" id="KW-0812">Transmembrane</keyword>
<name>A0ABT0SCJ7_9SPHN</name>
<dbReference type="EMBL" id="JAMGBB010000001">
    <property type="protein sequence ID" value="MCL6742058.1"/>
    <property type="molecule type" value="Genomic_DNA"/>
</dbReference>
<evidence type="ECO:0000256" key="1">
    <source>
        <dbReference type="SAM" id="MobiDB-lite"/>
    </source>
</evidence>
<organism evidence="3 4">
    <name type="scientific">Sphingomonas brevis</name>
    <dbReference type="NCBI Taxonomy" id="2908206"/>
    <lineage>
        <taxon>Bacteria</taxon>
        <taxon>Pseudomonadati</taxon>
        <taxon>Pseudomonadota</taxon>
        <taxon>Alphaproteobacteria</taxon>
        <taxon>Sphingomonadales</taxon>
        <taxon>Sphingomonadaceae</taxon>
        <taxon>Sphingomonas</taxon>
    </lineage>
</organism>
<reference evidence="3" key="1">
    <citation type="submission" date="2022-05" db="EMBL/GenBank/DDBJ databases">
        <authorList>
            <person name="Jo J.-H."/>
            <person name="Im W.-T."/>
        </authorList>
    </citation>
    <scope>NUCLEOTIDE SEQUENCE</scope>
    <source>
        <strain evidence="3">RB56-2</strain>
    </source>
</reference>
<dbReference type="Proteomes" id="UP001165383">
    <property type="component" value="Unassembled WGS sequence"/>
</dbReference>
<keyword evidence="4" id="KW-1185">Reference proteome</keyword>
<evidence type="ECO:0008006" key="5">
    <source>
        <dbReference type="Google" id="ProtNLM"/>
    </source>
</evidence>
<protein>
    <recommendedName>
        <fullName evidence="5">LPXTG cell wall anchor domain-containing protein</fullName>
    </recommendedName>
</protein>
<proteinExistence type="predicted"/>
<dbReference type="RefSeq" id="WP_249916409.1">
    <property type="nucleotide sequence ID" value="NZ_JAMGBB010000001.1"/>
</dbReference>
<feature type="region of interest" description="Disordered" evidence="1">
    <location>
        <begin position="65"/>
        <end position="120"/>
    </location>
</feature>
<keyword evidence="2" id="KW-1133">Transmembrane helix</keyword>
<accession>A0ABT0SCJ7</accession>
<feature type="transmembrane region" description="Helical" evidence="2">
    <location>
        <begin position="36"/>
        <end position="57"/>
    </location>
</feature>
<feature type="compositionally biased region" description="Pro residues" evidence="1">
    <location>
        <begin position="87"/>
        <end position="120"/>
    </location>
</feature>
<keyword evidence="2" id="KW-0472">Membrane</keyword>
<gene>
    <name evidence="3" type="ORF">LZ518_13060</name>
</gene>
<sequence length="299" mass="32200">MASSPSLPLEVRTDPAPEPIDVSQSLPSALGTSKEYWSWPWLAALLALIGGGAFVAWSRRDRNRRQGDPGRLAFAGLVPDAEVEPASLPPARPRPDPTPPRAQPAPRPDPIPSPAAKPVLPPLADDGLIRSTGLKPELNFQFVPDRAVITEREVMLQFDVVLTNSGAAPARDVLVEAKLVPAHAGQDQEIAAFFEQPEATGDRMAGIPPHGKVSLKSAVRLPLDQLHSFEVEGRKLFVPLVAFNILFRSTGGEGQASASFLVGRGNDRDDKLAPFRLDLGPRIFRGLSARPHSMGLSRQ</sequence>
<evidence type="ECO:0000313" key="4">
    <source>
        <dbReference type="Proteomes" id="UP001165383"/>
    </source>
</evidence>